<evidence type="ECO:0000256" key="3">
    <source>
        <dbReference type="ARBA" id="ARBA00022801"/>
    </source>
</evidence>
<comment type="caution">
    <text evidence="10">The sequence shown here is derived from an EMBL/GenBank/DDBJ whole genome shotgun (WGS) entry which is preliminary data.</text>
</comment>
<dbReference type="RefSeq" id="WP_126953661.1">
    <property type="nucleotide sequence ID" value="NZ_RZGR01000017.1"/>
</dbReference>
<protein>
    <recommendedName>
        <fullName evidence="8">DNA-3-methyladenine glycosylase I</fullName>
        <ecNumber evidence="8">3.2.2.20</ecNumber>
    </recommendedName>
</protein>
<organism evidence="10 11">
    <name type="scientific">Legionella septentrionalis</name>
    <dbReference type="NCBI Taxonomy" id="2498109"/>
    <lineage>
        <taxon>Bacteria</taxon>
        <taxon>Pseudomonadati</taxon>
        <taxon>Pseudomonadota</taxon>
        <taxon>Gammaproteobacteria</taxon>
        <taxon>Legionellales</taxon>
        <taxon>Legionellaceae</taxon>
        <taxon>Legionella</taxon>
    </lineage>
</organism>
<dbReference type="Gene3D" id="1.10.340.30">
    <property type="entry name" value="Hypothetical protein, domain 2"/>
    <property type="match status" value="1"/>
</dbReference>
<dbReference type="GO" id="GO:0006284">
    <property type="term" value="P:base-excision repair"/>
    <property type="evidence" value="ECO:0007669"/>
    <property type="project" value="InterPro"/>
</dbReference>
<dbReference type="InterPro" id="IPR005019">
    <property type="entry name" value="Adenine_glyco"/>
</dbReference>
<accession>A0A433JIX3</accession>
<keyword evidence="3" id="KW-0378">Hydrolase</keyword>
<dbReference type="SUPFAM" id="SSF48150">
    <property type="entry name" value="DNA-glycosylase"/>
    <property type="match status" value="1"/>
</dbReference>
<name>A0A433JIX3_9GAMM</name>
<feature type="binding site" evidence="9">
    <location>
        <position position="185"/>
    </location>
    <ligand>
        <name>Zn(2+)</name>
        <dbReference type="ChEBI" id="CHEBI:29105"/>
    </ligand>
</feature>
<keyword evidence="1 9" id="KW-0479">Metal-binding</keyword>
<comment type="catalytic activity">
    <reaction evidence="6">
        <text>Hydrolysis of alkylated DNA, releasing 3-methyladenine.</text>
        <dbReference type="EC" id="3.2.2.20"/>
    </reaction>
</comment>
<evidence type="ECO:0000256" key="6">
    <source>
        <dbReference type="ARBA" id="ARBA00052558"/>
    </source>
</evidence>
<dbReference type="GO" id="GO:0008725">
    <property type="term" value="F:DNA-3-methyladenine glycosylase activity"/>
    <property type="evidence" value="ECO:0007669"/>
    <property type="project" value="UniProtKB-EC"/>
</dbReference>
<evidence type="ECO:0000313" key="10">
    <source>
        <dbReference type="EMBL" id="RUQ85318.1"/>
    </source>
</evidence>
<keyword evidence="4 9" id="KW-0862">Zinc</keyword>
<feature type="binding site" evidence="9">
    <location>
        <position position="27"/>
    </location>
    <ligand>
        <name>Zn(2+)</name>
        <dbReference type="ChEBI" id="CHEBI:29105"/>
    </ligand>
</feature>
<dbReference type="Proteomes" id="UP000288012">
    <property type="component" value="Unassembled WGS sequence"/>
</dbReference>
<keyword evidence="2" id="KW-0227">DNA damage</keyword>
<dbReference type="FunFam" id="1.10.340.30:FF:000009">
    <property type="entry name" value="DNA-3-methyladenine glycosylase I"/>
    <property type="match status" value="1"/>
</dbReference>
<feature type="binding site" evidence="9">
    <location>
        <position position="189"/>
    </location>
    <ligand>
        <name>Zn(2+)</name>
        <dbReference type="ChEBI" id="CHEBI:29105"/>
    </ligand>
</feature>
<evidence type="ECO:0000256" key="1">
    <source>
        <dbReference type="ARBA" id="ARBA00022723"/>
    </source>
</evidence>
<feature type="binding site" evidence="9">
    <location>
        <position position="13"/>
    </location>
    <ligand>
        <name>Zn(2+)</name>
        <dbReference type="ChEBI" id="CHEBI:29105"/>
    </ligand>
</feature>
<dbReference type="InterPro" id="IPR052891">
    <property type="entry name" value="DNA-3mA_glycosylase"/>
</dbReference>
<keyword evidence="11" id="KW-1185">Reference proteome</keyword>
<dbReference type="Pfam" id="PF03352">
    <property type="entry name" value="Adenine_glyco"/>
    <property type="match status" value="1"/>
</dbReference>
<dbReference type="InterPro" id="IPR011257">
    <property type="entry name" value="DNA_glycosylase"/>
</dbReference>
<dbReference type="EMBL" id="RZGR01000017">
    <property type="protein sequence ID" value="RUQ85318.1"/>
    <property type="molecule type" value="Genomic_DNA"/>
</dbReference>
<dbReference type="GO" id="GO:0046872">
    <property type="term" value="F:metal ion binding"/>
    <property type="evidence" value="ECO:0007669"/>
    <property type="project" value="UniProtKB-KW"/>
</dbReference>
<keyword evidence="5" id="KW-0234">DNA repair</keyword>
<dbReference type="PANTHER" id="PTHR30037:SF4">
    <property type="entry name" value="DNA-3-METHYLADENINE GLYCOSYLASE I"/>
    <property type="match status" value="1"/>
</dbReference>
<reference evidence="10 11" key="1">
    <citation type="submission" date="2018-12" db="EMBL/GenBank/DDBJ databases">
        <title>Legionella sp,whole genome shotgun sequence.</title>
        <authorList>
            <person name="Wu H."/>
        </authorList>
    </citation>
    <scope>NUCLEOTIDE SEQUENCE [LARGE SCALE GENOMIC DNA]</scope>
    <source>
        <strain evidence="11">km714</strain>
    </source>
</reference>
<evidence type="ECO:0000256" key="5">
    <source>
        <dbReference type="ARBA" id="ARBA00023204"/>
    </source>
</evidence>
<comment type="function">
    <text evidence="7">Hydrolysis of the deoxyribose N-glycosidic bond to excise 3-methyladenine from the damaged DNA polymer formed by alkylation lesions.</text>
</comment>
<sequence length="196" mass="22430">MEKPLKAIDRKRCDWVPLDKPDYVCYHDTEWGVPVHDDKRLFEMLILEGAQAGLSWYTILKRRAGYRAAFKDFDVVKVSEMSDAELESILNNADIIRNRLKVFSARKNARIFHSMQQEFGSFSAYLWAFVDGKPLINRYVSLQDVPTRTSISDAISKDLKKRGMSFVGSTIIYAYMQAVGMVDDHQTGCFKACPGK</sequence>
<evidence type="ECO:0000256" key="9">
    <source>
        <dbReference type="PIRSR" id="PIRSR605019-1"/>
    </source>
</evidence>
<evidence type="ECO:0000256" key="8">
    <source>
        <dbReference type="ARBA" id="ARBA00066766"/>
    </source>
</evidence>
<evidence type="ECO:0000256" key="2">
    <source>
        <dbReference type="ARBA" id="ARBA00022763"/>
    </source>
</evidence>
<dbReference type="AlphaFoldDB" id="A0A433JIX3"/>
<proteinExistence type="predicted"/>
<evidence type="ECO:0000313" key="11">
    <source>
        <dbReference type="Proteomes" id="UP000288012"/>
    </source>
</evidence>
<gene>
    <name evidence="10" type="ORF">EKM59_06670</name>
</gene>
<evidence type="ECO:0000256" key="4">
    <source>
        <dbReference type="ARBA" id="ARBA00022833"/>
    </source>
</evidence>
<dbReference type="EC" id="3.2.2.20" evidence="8"/>
<evidence type="ECO:0000256" key="7">
    <source>
        <dbReference type="ARBA" id="ARBA00057608"/>
    </source>
</evidence>
<dbReference type="PANTHER" id="PTHR30037">
    <property type="entry name" value="DNA-3-METHYLADENINE GLYCOSYLASE 1"/>
    <property type="match status" value="1"/>
</dbReference>